<gene>
    <name evidence="1" type="ORF">GCM10007205_12430</name>
</gene>
<protein>
    <submittedName>
        <fullName evidence="1">Uncharacterized protein</fullName>
    </submittedName>
</protein>
<dbReference type="Proteomes" id="UP000620266">
    <property type="component" value="Unassembled WGS sequence"/>
</dbReference>
<comment type="caution">
    <text evidence="1">The sequence shown here is derived from an EMBL/GenBank/DDBJ whole genome shotgun (WGS) entry which is preliminary data.</text>
</comment>
<proteinExistence type="predicted"/>
<dbReference type="AlphaFoldDB" id="A0A8J2UM04"/>
<keyword evidence="2" id="KW-1185">Reference proteome</keyword>
<reference evidence="1" key="1">
    <citation type="journal article" date="2014" name="Int. J. Syst. Evol. Microbiol.">
        <title>Complete genome sequence of Corynebacterium casei LMG S-19264T (=DSM 44701T), isolated from a smear-ripened cheese.</title>
        <authorList>
            <consortium name="US DOE Joint Genome Institute (JGI-PGF)"/>
            <person name="Walter F."/>
            <person name="Albersmeier A."/>
            <person name="Kalinowski J."/>
            <person name="Ruckert C."/>
        </authorList>
    </citation>
    <scope>NUCLEOTIDE SEQUENCE</scope>
    <source>
        <strain evidence="1">CCM 7086</strain>
    </source>
</reference>
<dbReference type="RefSeq" id="WP_188395314.1">
    <property type="nucleotide sequence ID" value="NZ_BMCG01000002.1"/>
</dbReference>
<dbReference type="EMBL" id="BMCG01000002">
    <property type="protein sequence ID" value="GGC04714.1"/>
    <property type="molecule type" value="Genomic_DNA"/>
</dbReference>
<evidence type="ECO:0000313" key="2">
    <source>
        <dbReference type="Proteomes" id="UP000620266"/>
    </source>
</evidence>
<evidence type="ECO:0000313" key="1">
    <source>
        <dbReference type="EMBL" id="GGC04714.1"/>
    </source>
</evidence>
<reference evidence="1" key="2">
    <citation type="submission" date="2020-09" db="EMBL/GenBank/DDBJ databases">
        <authorList>
            <person name="Sun Q."/>
            <person name="Sedlacek I."/>
        </authorList>
    </citation>
    <scope>NUCLEOTIDE SEQUENCE</scope>
    <source>
        <strain evidence="1">CCM 7086</strain>
    </source>
</reference>
<sequence>MKISEEFKVKNANGETATLQNIVAGKTYLDYGYTTLPTGFVGYRIKDTNGTAEKQGDGSFKLNMNSAEFGLHPLRAEGDKGHQAGDNAIYTRV</sequence>
<organism evidence="1 2">
    <name type="scientific">Oxalicibacterium flavum</name>
    <dbReference type="NCBI Taxonomy" id="179467"/>
    <lineage>
        <taxon>Bacteria</taxon>
        <taxon>Pseudomonadati</taxon>
        <taxon>Pseudomonadota</taxon>
        <taxon>Betaproteobacteria</taxon>
        <taxon>Burkholderiales</taxon>
        <taxon>Oxalobacteraceae</taxon>
        <taxon>Oxalicibacterium</taxon>
    </lineage>
</organism>
<name>A0A8J2UM04_9BURK</name>
<accession>A0A8J2UM04</accession>